<reference evidence="4" key="2">
    <citation type="submission" date="2020-08" db="EMBL/GenBank/DDBJ databases">
        <authorList>
            <person name="Chen M."/>
            <person name="Teng W."/>
            <person name="Zhao L."/>
            <person name="Hu C."/>
            <person name="Zhou Y."/>
            <person name="Han B."/>
            <person name="Song L."/>
            <person name="Shu W."/>
        </authorList>
    </citation>
    <scope>NUCLEOTIDE SEQUENCE</scope>
    <source>
        <strain evidence="4">FACHB-1375</strain>
    </source>
</reference>
<feature type="transmembrane region" description="Helical" evidence="2">
    <location>
        <begin position="119"/>
        <end position="140"/>
    </location>
</feature>
<comment type="caution">
    <text evidence="4">The sequence shown here is derived from an EMBL/GenBank/DDBJ whole genome shotgun (WGS) entry which is preliminary data.</text>
</comment>
<keyword evidence="5" id="KW-1185">Reference proteome</keyword>
<name>A0A926VG80_9CYAN</name>
<dbReference type="SUPFAM" id="SSF47413">
    <property type="entry name" value="lambda repressor-like DNA-binding domains"/>
    <property type="match status" value="1"/>
</dbReference>
<dbReference type="PANTHER" id="PTHR34475:SF1">
    <property type="entry name" value="CYTOSKELETON PROTEIN RODZ"/>
    <property type="match status" value="1"/>
</dbReference>
<dbReference type="InterPro" id="IPR001387">
    <property type="entry name" value="Cro/C1-type_HTH"/>
</dbReference>
<feature type="domain" description="HTH cro/C1-type" evidence="3">
    <location>
        <begin position="31"/>
        <end position="66"/>
    </location>
</feature>
<dbReference type="GO" id="GO:0003677">
    <property type="term" value="F:DNA binding"/>
    <property type="evidence" value="ECO:0007669"/>
    <property type="project" value="InterPro"/>
</dbReference>
<dbReference type="Pfam" id="PF13413">
    <property type="entry name" value="HTH_25"/>
    <property type="match status" value="1"/>
</dbReference>
<protein>
    <submittedName>
        <fullName evidence="4">Helix-turn-helix domain-containing protein</fullName>
    </submittedName>
</protein>
<feature type="region of interest" description="Disordered" evidence="1">
    <location>
        <begin position="150"/>
        <end position="172"/>
    </location>
</feature>
<dbReference type="PROSITE" id="PS50943">
    <property type="entry name" value="HTH_CROC1"/>
    <property type="match status" value="1"/>
</dbReference>
<organism evidence="4 5">
    <name type="scientific">Aerosakkonema funiforme FACHB-1375</name>
    <dbReference type="NCBI Taxonomy" id="2949571"/>
    <lineage>
        <taxon>Bacteria</taxon>
        <taxon>Bacillati</taxon>
        <taxon>Cyanobacteriota</taxon>
        <taxon>Cyanophyceae</taxon>
        <taxon>Oscillatoriophycideae</taxon>
        <taxon>Aerosakkonematales</taxon>
        <taxon>Aerosakkonemataceae</taxon>
        <taxon>Aerosakkonema</taxon>
    </lineage>
</organism>
<evidence type="ECO:0000256" key="2">
    <source>
        <dbReference type="SAM" id="Phobius"/>
    </source>
</evidence>
<evidence type="ECO:0000256" key="1">
    <source>
        <dbReference type="SAM" id="MobiDB-lite"/>
    </source>
</evidence>
<feature type="compositionally biased region" description="Polar residues" evidence="1">
    <location>
        <begin position="251"/>
        <end position="263"/>
    </location>
</feature>
<reference evidence="4" key="1">
    <citation type="journal article" date="2015" name="ISME J.">
        <title>Draft Genome Sequence of Streptomyces incarnatus NRRL8089, which Produces the Nucleoside Antibiotic Sinefungin.</title>
        <authorList>
            <person name="Oshima K."/>
            <person name="Hattori M."/>
            <person name="Shimizu H."/>
            <person name="Fukuda K."/>
            <person name="Nemoto M."/>
            <person name="Inagaki K."/>
            <person name="Tamura T."/>
        </authorList>
    </citation>
    <scope>NUCLEOTIDE SEQUENCE</scope>
    <source>
        <strain evidence="4">FACHB-1375</strain>
    </source>
</reference>
<dbReference type="Proteomes" id="UP000641646">
    <property type="component" value="Unassembled WGS sequence"/>
</dbReference>
<evidence type="ECO:0000313" key="5">
    <source>
        <dbReference type="Proteomes" id="UP000641646"/>
    </source>
</evidence>
<keyword evidence="2" id="KW-0472">Membrane</keyword>
<evidence type="ECO:0000313" key="4">
    <source>
        <dbReference type="EMBL" id="MBD2183340.1"/>
    </source>
</evidence>
<gene>
    <name evidence="4" type="ORF">H6G03_20140</name>
</gene>
<dbReference type="EMBL" id="JACJPW010000053">
    <property type="protein sequence ID" value="MBD2183340.1"/>
    <property type="molecule type" value="Genomic_DNA"/>
</dbReference>
<dbReference type="Pfam" id="PF13464">
    <property type="entry name" value="RodZ_C"/>
    <property type="match status" value="1"/>
</dbReference>
<dbReference type="CDD" id="cd00093">
    <property type="entry name" value="HTH_XRE"/>
    <property type="match status" value="1"/>
</dbReference>
<keyword evidence="2" id="KW-1133">Transmembrane helix</keyword>
<sequence>MQRMKRNKKESLLPYLEKQRAEKLAEMGSYLRYLREEQSLSLDEVATKTKVQARLLSAIEEGNLDPLPEPVYIQGFIKRYADAVGLDGAEFASVFPTGGSFQPIGASWQKLPAAQLKPIHLYLLYIFLVICAVSGLSQIVKNSAIQASAEKMDKPTASAPPAKPEKPKSENLALVSSTSTKNIIRADKPVRVSVTLKEQSWIRVVSDGKKEFEGTLPEGTQRTWVAKQELIIRAGNAGGVLVTFNERQTEPLGSSSTPQTKSFKASPGG</sequence>
<dbReference type="InterPro" id="IPR025194">
    <property type="entry name" value="RodZ-like_C"/>
</dbReference>
<dbReference type="InterPro" id="IPR010982">
    <property type="entry name" value="Lambda_DNA-bd_dom_sf"/>
</dbReference>
<dbReference type="Gene3D" id="1.10.260.40">
    <property type="entry name" value="lambda repressor-like DNA-binding domains"/>
    <property type="match status" value="1"/>
</dbReference>
<accession>A0A926VG80</accession>
<dbReference type="AlphaFoldDB" id="A0A926VG80"/>
<feature type="region of interest" description="Disordered" evidence="1">
    <location>
        <begin position="247"/>
        <end position="269"/>
    </location>
</feature>
<dbReference type="PANTHER" id="PTHR34475">
    <property type="match status" value="1"/>
</dbReference>
<evidence type="ECO:0000259" key="3">
    <source>
        <dbReference type="PROSITE" id="PS50943"/>
    </source>
</evidence>
<proteinExistence type="predicted"/>
<keyword evidence="2" id="KW-0812">Transmembrane</keyword>
<dbReference type="InterPro" id="IPR050400">
    <property type="entry name" value="Bact_Cytoskel_RodZ"/>
</dbReference>